<dbReference type="EMBL" id="PVWK01000022">
    <property type="protein sequence ID" value="PSB33075.1"/>
    <property type="molecule type" value="Genomic_DNA"/>
</dbReference>
<sequence length="1597" mass="158433">MGKVWVNVTGRVLMNRNTGTVWLAGWVLLSSLAVAPVATAQIIPDNTLSVNSIAPPGCTACTITGGTERGVNLYHSFREFSIPTGGEAWFNNGSQIQNILTRVTGTSLSNIDGLLRVNGTANLFLLNPNGIVFGPNARLQLGGSFFATTANSLKFSDGSEFSATNPQAPPLLTVNVALGVQTGATAPGATITNRGNLTTGQDLTLLGDRLDLQGQLIAGRDLTLKTQNTVTIRDTVTTPFWAQSGRDLTIQGNQSIDILALNHPQPAIQAGRNLSLVSNGIISGDAHFMSGGMFQFRTLSGQPANFISLYDPIIYANGDVVFGDYTGAALKVEATGSIQAGNIRVTAPDTSVPATDPDYITLTTLPSVILRAGVAAIPASSLPQTGGETTFTSGAAAAGDPPGSIVFGWIDTSSTTGGNGGNIELTAKGDIRNTGSFGSLALGSFSNSDGDSGNGGNITLRSTAGNITFQGGGAQSNSFSFSGTAGNGGAISFTTTSGNISLIESYSNSNSVSFLKSGSAGTGGAISFTTTSGNISLSRSDLDSFSRPNSGSAGNGGAISFTTTSGNISLMESNSYSYSNSYSGSAGNGGAISFTTTSGNISLMESNSSSSSYSNSGTAGTAGNGGAISFTTTSGNISLSSSDSASFSYSNSGTAGNGGAISFTTTSGNISLLSSGSGSGSGSDSGTAGNGGAISFTTTSGNISLMESYSNSFSRSNSGTAGNGGAISFTTTSGNISLSSSDSASSSYSNSGTAGNGGAISFTTTSGDISLLSSGSGSDSGSDSGTAGNGGAISFATTSGDISVSSSDLDSFSFSKSGTAGNGGAIDVRTWGGAIFWGGGTLRSFAVSGEGESGDGGRVTLEANSKISGLTINTVSSGGQSGAVQVKGTGNLLVDRTEVKTAQQVAVCVRPPCNNTYNQPTTVRLTGKGQAGDVTVDSSGNLTFRNSVIQSDTRSGNPAGNISITSPGVISFNNSQIISNTSSSGAAGSITINASQIQLNDATSQIVAQTNSSGIAGNITLQPSNGDSLAVLFRDGAQISAATIGTGQGGSILVTAPRSIVLSGNGSIVAGSSSEGAGGSIQLTTRDLSLQNGVNVSASTAGAGKAGDVGINAETLTLSGGATVSTNTASSGQAGNLIVKANQVQLNDATSQIVAQTNSSGIAGNITLQPFNDNSLAVLFRDGAQISAATVGKGQGGSILVTAPRSIVLSGNGSIAAGSSSEGAGGSVQLRTRDLSLQKGVNVSASTSGAGKAGDVGINAETLTVSGGATVSTNTASSGQAGNLTVNVKDQLTLTGSGTGLFATTTPGSTGNGGSITIDPQRVLIQDGATIAVNSEGSGIGGNIFLQAGRLELRNRGSITAETASAQGGNITLKVSDVVLLRRSLISATAGTAQAGGNGGNVTISTPFVLGVLTENSDIRANAFSGNGGNVIINAQQIFGLRPQPQDTPFSDITASSQLGINGNIILNTLNLDPSQGLQELNLSPVDPSKLVAQGCNSGRKVVEGESKFVVLGRGGLTTSPDDPFGGTAVLTDLGSPTASASTAPLASSASPAATPGAIVEAQGWMQDARGKLYLVSQSASVSVDRTERSPAPCQSR</sequence>
<dbReference type="OrthoDB" id="527246at2"/>
<dbReference type="InterPro" id="IPR012334">
    <property type="entry name" value="Pectin_lyas_fold"/>
</dbReference>
<dbReference type="SUPFAM" id="SSF51126">
    <property type="entry name" value="Pectin lyase-like"/>
    <property type="match status" value="3"/>
</dbReference>
<dbReference type="InterPro" id="IPR008638">
    <property type="entry name" value="FhaB/CdiA-like_TPS"/>
</dbReference>
<reference evidence="3 4" key="2">
    <citation type="submission" date="2018-03" db="EMBL/GenBank/DDBJ databases">
        <title>The ancient ancestry and fast evolution of plastids.</title>
        <authorList>
            <person name="Moore K.R."/>
            <person name="Magnabosco C."/>
            <person name="Momper L."/>
            <person name="Gold D.A."/>
            <person name="Bosak T."/>
            <person name="Fournier G.P."/>
        </authorList>
    </citation>
    <scope>NUCLEOTIDE SEQUENCE [LARGE SCALE GENOMIC DNA]</scope>
    <source>
        <strain evidence="3 4">ULC18</strain>
    </source>
</reference>
<comment type="caution">
    <text evidence="3">The sequence shown here is derived from an EMBL/GenBank/DDBJ whole genome shotgun (WGS) entry which is preliminary data.</text>
</comment>
<evidence type="ECO:0000256" key="1">
    <source>
        <dbReference type="SAM" id="MobiDB-lite"/>
    </source>
</evidence>
<dbReference type="NCBIfam" id="TIGR01901">
    <property type="entry name" value="adhes_NPXG"/>
    <property type="match status" value="1"/>
</dbReference>
<reference evidence="4" key="1">
    <citation type="submission" date="2018-02" db="EMBL/GenBank/DDBJ databases">
        <authorList>
            <person name="Moore K."/>
            <person name="Momper L."/>
        </authorList>
    </citation>
    <scope>NUCLEOTIDE SEQUENCE [LARGE SCALE GENOMIC DNA]</scope>
    <source>
        <strain evidence="4">ULC18</strain>
    </source>
</reference>
<keyword evidence="4" id="KW-1185">Reference proteome</keyword>
<feature type="compositionally biased region" description="Low complexity" evidence="1">
    <location>
        <begin position="539"/>
        <end position="552"/>
    </location>
</feature>
<proteinExistence type="predicted"/>
<evidence type="ECO:0000259" key="2">
    <source>
        <dbReference type="SMART" id="SM00912"/>
    </source>
</evidence>
<organism evidence="3 4">
    <name type="scientific">Stenomitos frigidus ULC18</name>
    <dbReference type="NCBI Taxonomy" id="2107698"/>
    <lineage>
        <taxon>Bacteria</taxon>
        <taxon>Bacillati</taxon>
        <taxon>Cyanobacteriota</taxon>
        <taxon>Cyanophyceae</taxon>
        <taxon>Leptolyngbyales</taxon>
        <taxon>Leptolyngbyaceae</taxon>
        <taxon>Stenomitos</taxon>
    </lineage>
</organism>
<name>A0A2T1EK54_9CYAN</name>
<feature type="region of interest" description="Disordered" evidence="1">
    <location>
        <begin position="539"/>
        <end position="558"/>
    </location>
</feature>
<feature type="domain" description="Filamentous haemagglutinin FhaB/tRNA nuclease CdiA-like TPS" evidence="2">
    <location>
        <begin position="45"/>
        <end position="156"/>
    </location>
</feature>
<evidence type="ECO:0000313" key="4">
    <source>
        <dbReference type="Proteomes" id="UP000239576"/>
    </source>
</evidence>
<dbReference type="SMART" id="SM00912">
    <property type="entry name" value="Haemagg_act"/>
    <property type="match status" value="1"/>
</dbReference>
<accession>A0A2T1EK54</accession>
<dbReference type="Proteomes" id="UP000239576">
    <property type="component" value="Unassembled WGS sequence"/>
</dbReference>
<dbReference type="Gene3D" id="2.160.20.10">
    <property type="entry name" value="Single-stranded right-handed beta-helix, Pectin lyase-like"/>
    <property type="match status" value="3"/>
</dbReference>
<evidence type="ECO:0000313" key="3">
    <source>
        <dbReference type="EMBL" id="PSB33075.1"/>
    </source>
</evidence>
<gene>
    <name evidence="3" type="ORF">C7B82_04825</name>
</gene>
<dbReference type="InterPro" id="IPR011050">
    <property type="entry name" value="Pectin_lyase_fold/virulence"/>
</dbReference>
<dbReference type="Pfam" id="PF05860">
    <property type="entry name" value="TPS"/>
    <property type="match status" value="1"/>
</dbReference>
<protein>
    <recommendedName>
        <fullName evidence="2">Filamentous haemagglutinin FhaB/tRNA nuclease CdiA-like TPS domain-containing protein</fullName>
    </recommendedName>
</protein>